<sequence>MQALNNSKVHAAMTLEHIAARYEADGASLGLLLELLHAALHPAITDLEALYADVSGAPAPPSTESVQLAAAHTAATAAHLQLVCQLIDGMGPRDLGLEALANQGAGEAAAAAPPAGNVVIEDITAADDEQLGADIALDAILLSALYCADAQLQRPWAAGQAAAAAQQVLQALAAKLTLLQAELGQQVQDAPLLMQEVSSTRSGEQGQRQQPDGMQQLVVLALPALTPRLRAVAAAKADHSRHSTARLQPYSGPENFERTVAAGQLAWLIRQLSGRWLSAAASITLPMLLAIVEDPFPAVQACGLWAVQHLATRLQAEECRSHGKFLLRAAQHVLAGCSDSCWPAASAAAIAAASRLQGEGQGCQACHDVMAVLLDEGERGAHNMDRAEAWLAAVPPLFPLVGLQLTAHFGRLMPLLLGWCLAPRWSVRCAALEALLEVVRLTWQRMGVHAATVWRVLRRVHGDEQQRRQDLPQGPSVAAAAVAEHAVDCALVLWFAAGADFQLQLLSGRGGADDLLLQAVMQRLEAHTPSECQGGVMEMMEEEEAQ</sequence>
<name>A0A9D4TPM7_CHLVU</name>
<gene>
    <name evidence="1" type="ORF">D9Q98_004444</name>
</gene>
<dbReference type="Proteomes" id="UP001055712">
    <property type="component" value="Unassembled WGS sequence"/>
</dbReference>
<dbReference type="EMBL" id="SIDB01000006">
    <property type="protein sequence ID" value="KAI3431390.1"/>
    <property type="molecule type" value="Genomic_DNA"/>
</dbReference>
<dbReference type="SUPFAM" id="SSF48371">
    <property type="entry name" value="ARM repeat"/>
    <property type="match status" value="1"/>
</dbReference>
<organism evidence="1 2">
    <name type="scientific">Chlorella vulgaris</name>
    <name type="common">Green alga</name>
    <dbReference type="NCBI Taxonomy" id="3077"/>
    <lineage>
        <taxon>Eukaryota</taxon>
        <taxon>Viridiplantae</taxon>
        <taxon>Chlorophyta</taxon>
        <taxon>core chlorophytes</taxon>
        <taxon>Trebouxiophyceae</taxon>
        <taxon>Chlorellales</taxon>
        <taxon>Chlorellaceae</taxon>
        <taxon>Chlorella clade</taxon>
        <taxon>Chlorella</taxon>
    </lineage>
</organism>
<dbReference type="PANTHER" id="PTHR14873:SF1">
    <property type="entry name" value="OS06G0694100 PROTEIN"/>
    <property type="match status" value="1"/>
</dbReference>
<reference evidence="1" key="1">
    <citation type="journal article" date="2019" name="Plant J.">
        <title>Chlorella vulgaris genome assembly and annotation reveals the molecular basis for metabolic acclimation to high light conditions.</title>
        <authorList>
            <person name="Cecchin M."/>
            <person name="Marcolungo L."/>
            <person name="Rossato M."/>
            <person name="Girolomoni L."/>
            <person name="Cosentino E."/>
            <person name="Cuine S."/>
            <person name="Li-Beisson Y."/>
            <person name="Delledonne M."/>
            <person name="Ballottari M."/>
        </authorList>
    </citation>
    <scope>NUCLEOTIDE SEQUENCE</scope>
    <source>
        <strain evidence="1">211/11P</strain>
    </source>
</reference>
<protein>
    <submittedName>
        <fullName evidence="1">Uncharacterized protein</fullName>
    </submittedName>
</protein>
<dbReference type="InterPro" id="IPR016024">
    <property type="entry name" value="ARM-type_fold"/>
</dbReference>
<accession>A0A9D4TPM7</accession>
<dbReference type="InterPro" id="IPR011989">
    <property type="entry name" value="ARM-like"/>
</dbReference>
<evidence type="ECO:0000313" key="2">
    <source>
        <dbReference type="Proteomes" id="UP001055712"/>
    </source>
</evidence>
<dbReference type="Gene3D" id="1.25.10.10">
    <property type="entry name" value="Leucine-rich Repeat Variant"/>
    <property type="match status" value="1"/>
</dbReference>
<dbReference type="AlphaFoldDB" id="A0A9D4TPM7"/>
<dbReference type="OrthoDB" id="549381at2759"/>
<comment type="caution">
    <text evidence="1">The sequence shown here is derived from an EMBL/GenBank/DDBJ whole genome shotgun (WGS) entry which is preliminary data.</text>
</comment>
<evidence type="ECO:0000313" key="1">
    <source>
        <dbReference type="EMBL" id="KAI3431390.1"/>
    </source>
</evidence>
<keyword evidence="2" id="KW-1185">Reference proteome</keyword>
<proteinExistence type="predicted"/>
<reference evidence="1" key="2">
    <citation type="submission" date="2020-11" db="EMBL/GenBank/DDBJ databases">
        <authorList>
            <person name="Cecchin M."/>
            <person name="Marcolungo L."/>
            <person name="Rossato M."/>
            <person name="Girolomoni L."/>
            <person name="Cosentino E."/>
            <person name="Cuine S."/>
            <person name="Li-Beisson Y."/>
            <person name="Delledonne M."/>
            <person name="Ballottari M."/>
        </authorList>
    </citation>
    <scope>NUCLEOTIDE SEQUENCE</scope>
    <source>
        <strain evidence="1">211/11P</strain>
        <tissue evidence="1">Whole cell</tissue>
    </source>
</reference>
<dbReference type="PANTHER" id="PTHR14873">
    <property type="entry name" value="OS06G0694100 PROTEIN"/>
    <property type="match status" value="1"/>
</dbReference>